<evidence type="ECO:0000313" key="1">
    <source>
        <dbReference type="EMBL" id="BBF94706.1"/>
    </source>
</evidence>
<gene>
    <name evidence="1" type="ORF">BLTE_33910</name>
</gene>
<name>A0A348G573_9HYPH</name>
<protein>
    <submittedName>
        <fullName evidence="1">Uncharacterized protein</fullName>
    </submittedName>
</protein>
<dbReference type="Proteomes" id="UP000266934">
    <property type="component" value="Chromosome"/>
</dbReference>
<dbReference type="EMBL" id="AP018907">
    <property type="protein sequence ID" value="BBF94706.1"/>
    <property type="molecule type" value="Genomic_DNA"/>
</dbReference>
<reference evidence="1 2" key="1">
    <citation type="submission" date="2018-08" db="EMBL/GenBank/DDBJ databases">
        <title>Complete genome sequencing of Blastochloris tepida GI.</title>
        <authorList>
            <person name="Tsukatani Y."/>
            <person name="Mori H."/>
        </authorList>
    </citation>
    <scope>NUCLEOTIDE SEQUENCE [LARGE SCALE GENOMIC DNA]</scope>
    <source>
        <strain evidence="1 2">GI</strain>
    </source>
</reference>
<keyword evidence="2" id="KW-1185">Reference proteome</keyword>
<evidence type="ECO:0000313" key="2">
    <source>
        <dbReference type="Proteomes" id="UP000266934"/>
    </source>
</evidence>
<organism evidence="1 2">
    <name type="scientific">Blastochloris tepida</name>
    <dbReference type="NCBI Taxonomy" id="2233851"/>
    <lineage>
        <taxon>Bacteria</taxon>
        <taxon>Pseudomonadati</taxon>
        <taxon>Pseudomonadota</taxon>
        <taxon>Alphaproteobacteria</taxon>
        <taxon>Hyphomicrobiales</taxon>
        <taxon>Blastochloridaceae</taxon>
        <taxon>Blastochloris</taxon>
    </lineage>
</organism>
<accession>A0A348G573</accession>
<dbReference type="AlphaFoldDB" id="A0A348G573"/>
<dbReference type="KEGG" id="blag:BLTE_33910"/>
<proteinExistence type="predicted"/>
<sequence length="95" mass="10432">MPLSRRLSRFSFCRSNSALGGFRPARPEAHVPIAESPVIENLLQSWGFGETGSGIPKDPPEPVLRVLTYFRFGPATLSVATWRGAAWFRSTLGEA</sequence>